<dbReference type="NCBIfam" id="NF037995">
    <property type="entry name" value="TRAP_S1"/>
    <property type="match status" value="1"/>
</dbReference>
<feature type="signal peptide" evidence="2">
    <location>
        <begin position="1"/>
        <end position="23"/>
    </location>
</feature>
<dbReference type="CDD" id="cd13665">
    <property type="entry name" value="PBP2_TRAP_Dctp3_4"/>
    <property type="match status" value="1"/>
</dbReference>
<evidence type="ECO:0000313" key="3">
    <source>
        <dbReference type="EMBL" id="SKA70364.1"/>
    </source>
</evidence>
<dbReference type="STRING" id="92487.SAMN02745130_00712"/>
<dbReference type="Proteomes" id="UP000190460">
    <property type="component" value="Unassembled WGS sequence"/>
</dbReference>
<dbReference type="RefSeq" id="WP_078921189.1">
    <property type="nucleotide sequence ID" value="NZ_FUYB01000002.1"/>
</dbReference>
<protein>
    <submittedName>
        <fullName evidence="3">TRAP-type C4-dicarboxylate transport system, substrate-binding protein</fullName>
    </submittedName>
</protein>
<name>A0A1T4VZB1_9GAMM</name>
<gene>
    <name evidence="3" type="ORF">SAMN02745130_00712</name>
</gene>
<accession>A0A1T4VZB1</accession>
<dbReference type="PANTHER" id="PTHR33376">
    <property type="match status" value="1"/>
</dbReference>
<dbReference type="SUPFAM" id="SSF53850">
    <property type="entry name" value="Periplasmic binding protein-like II"/>
    <property type="match status" value="1"/>
</dbReference>
<dbReference type="AlphaFoldDB" id="A0A1T4VZB1"/>
<dbReference type="InterPro" id="IPR038404">
    <property type="entry name" value="TRAP_DctP_sf"/>
</dbReference>
<organism evidence="3 4">
    <name type="scientific">Thiothrix eikelboomii</name>
    <dbReference type="NCBI Taxonomy" id="92487"/>
    <lineage>
        <taxon>Bacteria</taxon>
        <taxon>Pseudomonadati</taxon>
        <taxon>Pseudomonadota</taxon>
        <taxon>Gammaproteobacteria</taxon>
        <taxon>Thiotrichales</taxon>
        <taxon>Thiotrichaceae</taxon>
        <taxon>Thiothrix</taxon>
    </lineage>
</organism>
<dbReference type="GO" id="GO:0055085">
    <property type="term" value="P:transmembrane transport"/>
    <property type="evidence" value="ECO:0007669"/>
    <property type="project" value="InterPro"/>
</dbReference>
<keyword evidence="1 2" id="KW-0732">Signal</keyword>
<evidence type="ECO:0000256" key="1">
    <source>
        <dbReference type="ARBA" id="ARBA00022729"/>
    </source>
</evidence>
<dbReference type="OrthoDB" id="9177965at2"/>
<dbReference type="Pfam" id="PF03480">
    <property type="entry name" value="DctP"/>
    <property type="match status" value="1"/>
</dbReference>
<dbReference type="Gene3D" id="3.40.190.170">
    <property type="entry name" value="Bacterial extracellular solute-binding protein, family 7"/>
    <property type="match status" value="1"/>
</dbReference>
<dbReference type="InterPro" id="IPR018389">
    <property type="entry name" value="DctP_fam"/>
</dbReference>
<proteinExistence type="predicted"/>
<evidence type="ECO:0000313" key="4">
    <source>
        <dbReference type="Proteomes" id="UP000190460"/>
    </source>
</evidence>
<sequence length="342" mass="37020">MKPLRWLGSALLITCLSTTAAFAEETTLTIHHFLSPKSNAHTKMVQAWADKVAKDSNNQLKFELFPAMAMGGKPSELYGQVRDGTADIVWTLLGYTPGVFPRSEVYELPLVHTGSAAATTVALNATMDMLADDFKDIKVLFLHANDGNVIHSASKPIRTFEDAKGLKLRTPSRTGSWVIEGMGAEAVGLPVPELPEAMSKGAIDGALTTLEIVPALKLQELDKFVTELPGGDRFGTAIFMFAMNKDSYNNLPDDLKKVIDDNSGMKVAADIGKMWEEFEKTGDEALASTKVERIVVSAEEAAKFKASNEKVVARWIEESKTKGFDGAALVEKARAAIAEAAK</sequence>
<feature type="chain" id="PRO_5013205073" evidence="2">
    <location>
        <begin position="24"/>
        <end position="342"/>
    </location>
</feature>
<dbReference type="PANTHER" id="PTHR33376:SF15">
    <property type="entry name" value="BLL6794 PROTEIN"/>
    <property type="match status" value="1"/>
</dbReference>
<evidence type="ECO:0000256" key="2">
    <source>
        <dbReference type="SAM" id="SignalP"/>
    </source>
</evidence>
<reference evidence="3 4" key="1">
    <citation type="submission" date="2017-02" db="EMBL/GenBank/DDBJ databases">
        <authorList>
            <person name="Peterson S.W."/>
        </authorList>
    </citation>
    <scope>NUCLEOTIDE SEQUENCE [LARGE SCALE GENOMIC DNA]</scope>
    <source>
        <strain evidence="3 4">ATCC 49788</strain>
    </source>
</reference>
<dbReference type="EMBL" id="FUYB01000002">
    <property type="protein sequence ID" value="SKA70364.1"/>
    <property type="molecule type" value="Genomic_DNA"/>
</dbReference>
<keyword evidence="4" id="KW-1185">Reference proteome</keyword>